<reference evidence="2" key="1">
    <citation type="submission" date="2014-12" db="EMBL/GenBank/DDBJ databases">
        <title>Insight into the proteome of Arion vulgaris.</title>
        <authorList>
            <person name="Aradska J."/>
            <person name="Bulat T."/>
            <person name="Smidak R."/>
            <person name="Sarate P."/>
            <person name="Gangsoo J."/>
            <person name="Sialana F."/>
            <person name="Bilban M."/>
            <person name="Lubec G."/>
        </authorList>
    </citation>
    <scope>NUCLEOTIDE SEQUENCE</scope>
    <source>
        <tissue evidence="2">Skin</tissue>
    </source>
</reference>
<accession>A0A0B7BH34</accession>
<sequence length="69" mass="8098">MTWFRFKPTTFRAQGKRLDHLAVRSVNQKGQIRTLTPRLEKPDKPLPSVWKSTVMSPPLEQNSRYSVQM</sequence>
<organism evidence="2">
    <name type="scientific">Arion vulgaris</name>
    <dbReference type="NCBI Taxonomy" id="1028688"/>
    <lineage>
        <taxon>Eukaryota</taxon>
        <taxon>Metazoa</taxon>
        <taxon>Spiralia</taxon>
        <taxon>Lophotrochozoa</taxon>
        <taxon>Mollusca</taxon>
        <taxon>Gastropoda</taxon>
        <taxon>Heterobranchia</taxon>
        <taxon>Euthyneura</taxon>
        <taxon>Panpulmonata</taxon>
        <taxon>Eupulmonata</taxon>
        <taxon>Stylommatophora</taxon>
        <taxon>Helicina</taxon>
        <taxon>Arionoidea</taxon>
        <taxon>Arionidae</taxon>
        <taxon>Arion</taxon>
    </lineage>
</organism>
<protein>
    <submittedName>
        <fullName evidence="2">Uncharacterized protein</fullName>
    </submittedName>
</protein>
<name>A0A0B7BH34_9EUPU</name>
<evidence type="ECO:0000313" key="2">
    <source>
        <dbReference type="EMBL" id="CEK92278.1"/>
    </source>
</evidence>
<proteinExistence type="predicted"/>
<gene>
    <name evidence="2" type="primary">ORF187463</name>
</gene>
<dbReference type="EMBL" id="HACG01045413">
    <property type="protein sequence ID" value="CEK92278.1"/>
    <property type="molecule type" value="Transcribed_RNA"/>
</dbReference>
<dbReference type="AlphaFoldDB" id="A0A0B7BH34"/>
<evidence type="ECO:0000256" key="1">
    <source>
        <dbReference type="SAM" id="MobiDB-lite"/>
    </source>
</evidence>
<feature type="region of interest" description="Disordered" evidence="1">
    <location>
        <begin position="33"/>
        <end position="53"/>
    </location>
</feature>